<organism evidence="3 4">
    <name type="scientific">Methylobacterium dankookense</name>
    <dbReference type="NCBI Taxonomy" id="560405"/>
    <lineage>
        <taxon>Bacteria</taxon>
        <taxon>Pseudomonadati</taxon>
        <taxon>Pseudomonadota</taxon>
        <taxon>Alphaproteobacteria</taxon>
        <taxon>Hyphomicrobiales</taxon>
        <taxon>Methylobacteriaceae</taxon>
        <taxon>Methylobacterium</taxon>
    </lineage>
</organism>
<keyword evidence="5" id="KW-1185">Reference proteome</keyword>
<dbReference type="Proteomes" id="UP001055303">
    <property type="component" value="Unassembled WGS sequence"/>
</dbReference>
<accession>A0A564FUM3</accession>
<gene>
    <name evidence="2" type="ORF">IFDJLNFL_4646</name>
    <name evidence="3" type="ORF">MTDSW087_01530</name>
</gene>
<protein>
    <submittedName>
        <fullName evidence="3">Uncharacterized protein</fullName>
    </submittedName>
</protein>
<dbReference type="EMBL" id="BPQI01000166">
    <property type="protein sequence ID" value="GJD58723.1"/>
    <property type="molecule type" value="Genomic_DNA"/>
</dbReference>
<evidence type="ECO:0000313" key="2">
    <source>
        <dbReference type="EMBL" id="GJD58723.1"/>
    </source>
</evidence>
<dbReference type="EMBL" id="CABFVH010000006">
    <property type="protein sequence ID" value="VUF11845.1"/>
    <property type="molecule type" value="Genomic_DNA"/>
</dbReference>
<reference evidence="2" key="3">
    <citation type="submission" date="2021-08" db="EMBL/GenBank/DDBJ databases">
        <authorList>
            <person name="Tani A."/>
            <person name="Ola A."/>
            <person name="Ogura Y."/>
            <person name="Katsura K."/>
            <person name="Hayashi T."/>
        </authorList>
    </citation>
    <scope>NUCLEOTIDE SEQUENCE</scope>
    <source>
        <strain evidence="2">DSM 22415</strain>
    </source>
</reference>
<evidence type="ECO:0000313" key="5">
    <source>
        <dbReference type="Proteomes" id="UP001055303"/>
    </source>
</evidence>
<dbReference type="RefSeq" id="WP_144762451.1">
    <property type="nucleotide sequence ID" value="NZ_BPQI01000166.1"/>
</dbReference>
<reference evidence="3 4" key="1">
    <citation type="submission" date="2019-06" db="EMBL/GenBank/DDBJ databases">
        <authorList>
            <person name="Rodrigo-Torres L."/>
            <person name="Arahal R. D."/>
            <person name="Lucena T."/>
        </authorList>
    </citation>
    <scope>NUCLEOTIDE SEQUENCE [LARGE SCALE GENOMIC DNA]</scope>
    <source>
        <strain evidence="3 4">SW08-7</strain>
    </source>
</reference>
<evidence type="ECO:0000256" key="1">
    <source>
        <dbReference type="SAM" id="SignalP"/>
    </source>
</evidence>
<proteinExistence type="predicted"/>
<dbReference type="Proteomes" id="UP000401717">
    <property type="component" value="Unassembled WGS sequence"/>
</dbReference>
<dbReference type="AlphaFoldDB" id="A0A564FUM3"/>
<sequence length="78" mass="8112">MLKILAATALAAPLLAAGLGAASAAPASDRGVAKVAEATSNVRPVAAEPEEEANCSRARKRLWIEGEGWVVRRITTCR</sequence>
<evidence type="ECO:0000313" key="3">
    <source>
        <dbReference type="EMBL" id="VUF11845.1"/>
    </source>
</evidence>
<name>A0A564FUM3_9HYPH</name>
<feature type="signal peptide" evidence="1">
    <location>
        <begin position="1"/>
        <end position="24"/>
    </location>
</feature>
<reference evidence="2" key="2">
    <citation type="journal article" date="2021" name="Front. Microbiol.">
        <title>Comprehensive Comparative Genomics and Phenotyping of Methylobacterium Species.</title>
        <authorList>
            <person name="Alessa O."/>
            <person name="Ogura Y."/>
            <person name="Fujitani Y."/>
            <person name="Takami H."/>
            <person name="Hayashi T."/>
            <person name="Sahin N."/>
            <person name="Tani A."/>
        </authorList>
    </citation>
    <scope>NUCLEOTIDE SEQUENCE</scope>
    <source>
        <strain evidence="2">DSM 22415</strain>
    </source>
</reference>
<keyword evidence="1" id="KW-0732">Signal</keyword>
<evidence type="ECO:0000313" key="4">
    <source>
        <dbReference type="Proteomes" id="UP000401717"/>
    </source>
</evidence>
<feature type="chain" id="PRO_5021879706" evidence="1">
    <location>
        <begin position="25"/>
        <end position="78"/>
    </location>
</feature>